<protein>
    <recommendedName>
        <fullName evidence="2">SWIM-type domain-containing protein</fullName>
    </recommendedName>
</protein>
<keyword evidence="4" id="KW-1185">Reference proteome</keyword>
<evidence type="ECO:0000259" key="2">
    <source>
        <dbReference type="PROSITE" id="PS50966"/>
    </source>
</evidence>
<dbReference type="GO" id="GO:0008270">
    <property type="term" value="F:zinc ion binding"/>
    <property type="evidence" value="ECO:0007669"/>
    <property type="project" value="UniProtKB-KW"/>
</dbReference>
<dbReference type="EMBL" id="JAEPRB010000632">
    <property type="protein sequence ID" value="KAG2214158.1"/>
    <property type="molecule type" value="Genomic_DNA"/>
</dbReference>
<accession>A0A8H7RP95</accession>
<comment type="caution">
    <text evidence="3">The sequence shown here is derived from an EMBL/GenBank/DDBJ whole genome shotgun (WGS) entry which is preliminary data.</text>
</comment>
<keyword evidence="1" id="KW-0479">Metal-binding</keyword>
<keyword evidence="1" id="KW-0863">Zinc-finger</keyword>
<feature type="domain" description="SWIM-type" evidence="2">
    <location>
        <begin position="366"/>
        <end position="401"/>
    </location>
</feature>
<dbReference type="OrthoDB" id="2430203at2759"/>
<evidence type="ECO:0000313" key="4">
    <source>
        <dbReference type="Proteomes" id="UP000646827"/>
    </source>
</evidence>
<evidence type="ECO:0000256" key="1">
    <source>
        <dbReference type="PROSITE-ProRule" id="PRU00325"/>
    </source>
</evidence>
<keyword evidence="1" id="KW-0862">Zinc</keyword>
<dbReference type="PANTHER" id="PTHR33977:SF1">
    <property type="entry name" value="ZINC ION BINDING PROTEIN"/>
    <property type="match status" value="1"/>
</dbReference>
<dbReference type="Pfam" id="PF04434">
    <property type="entry name" value="SWIM"/>
    <property type="match status" value="1"/>
</dbReference>
<sequence>MSDTINNKILRCTKVIPYTNYQQTIKEFHHVTVERKRRKVDHQYYDGKGRRVIFTERFLCAHSEEGVDVPTIVDLVNDKQEKKKEESAKLEHSPRLYRDVTYKDVYNQYYKIMVRQTHMAENDFSSVGLWLVELESKSYHTFLFGQSNPDTQVYNFGFGFIAPWQLELLKRAHSFCLDAIHHVTIYPNTVMYTIVLCHEVTGRGVPVAYLVTNDQSEEPVRKWLMDLKDLGVSPTQITVDCSKAEANAISRTWNRSVAIRLCAWHVVRAWQKNIKEKVVVGDGEDKRAVINAIFADIRNMIKVHKRIIRRIKAEANQVGRMGPLALARRERQMKAEAYSLEQLDMMIELKEDGHQVQSFTDANIYYLVSSDNTFITSCTCADFSITQHACKHMYAIEIAEPELSVRLLHHSSITNVLDDDVDNSNLTQETTAIMNAVTTDTPVLQETHSERIQSILRQMQHHIRDVTFSSTDNQSLENIIEQLTSIQQQLNNISTIATNRQLQTQLPRRRRH</sequence>
<dbReference type="PANTHER" id="PTHR33977">
    <property type="entry name" value="ZINC ION BINDING PROTEIN"/>
    <property type="match status" value="1"/>
</dbReference>
<gene>
    <name evidence="3" type="ORF">INT45_001103</name>
</gene>
<dbReference type="PROSITE" id="PS50966">
    <property type="entry name" value="ZF_SWIM"/>
    <property type="match status" value="1"/>
</dbReference>
<reference evidence="3 4" key="1">
    <citation type="submission" date="2020-12" db="EMBL/GenBank/DDBJ databases">
        <title>Metabolic potential, ecology and presence of endohyphal bacteria is reflected in genomic diversity of Mucoromycotina.</title>
        <authorList>
            <person name="Muszewska A."/>
            <person name="Okrasinska A."/>
            <person name="Steczkiewicz K."/>
            <person name="Drgas O."/>
            <person name="Orlowska M."/>
            <person name="Perlinska-Lenart U."/>
            <person name="Aleksandrzak-Piekarczyk T."/>
            <person name="Szatraj K."/>
            <person name="Zielenkiewicz U."/>
            <person name="Pilsyk S."/>
            <person name="Malc E."/>
            <person name="Mieczkowski P."/>
            <person name="Kruszewska J.S."/>
            <person name="Biernat P."/>
            <person name="Pawlowska J."/>
        </authorList>
    </citation>
    <scope>NUCLEOTIDE SEQUENCE [LARGE SCALE GENOMIC DNA]</scope>
    <source>
        <strain evidence="3 4">CBS 142.35</strain>
    </source>
</reference>
<dbReference type="AlphaFoldDB" id="A0A8H7RP95"/>
<organism evidence="3 4">
    <name type="scientific">Circinella minor</name>
    <dbReference type="NCBI Taxonomy" id="1195481"/>
    <lineage>
        <taxon>Eukaryota</taxon>
        <taxon>Fungi</taxon>
        <taxon>Fungi incertae sedis</taxon>
        <taxon>Mucoromycota</taxon>
        <taxon>Mucoromycotina</taxon>
        <taxon>Mucoromycetes</taxon>
        <taxon>Mucorales</taxon>
        <taxon>Lichtheimiaceae</taxon>
        <taxon>Circinella</taxon>
    </lineage>
</organism>
<dbReference type="Proteomes" id="UP000646827">
    <property type="component" value="Unassembled WGS sequence"/>
</dbReference>
<dbReference type="InterPro" id="IPR007527">
    <property type="entry name" value="Znf_SWIM"/>
</dbReference>
<name>A0A8H7RP95_9FUNG</name>
<proteinExistence type="predicted"/>
<evidence type="ECO:0000313" key="3">
    <source>
        <dbReference type="EMBL" id="KAG2214158.1"/>
    </source>
</evidence>